<dbReference type="InterPro" id="IPR000639">
    <property type="entry name" value="Epox_hydrolase-like"/>
</dbReference>
<gene>
    <name evidence="4" type="ORF">M409DRAFT_25302</name>
</gene>
<evidence type="ECO:0000259" key="3">
    <source>
        <dbReference type="Pfam" id="PF00561"/>
    </source>
</evidence>
<organism evidence="4 5">
    <name type="scientific">Zasmidium cellare ATCC 36951</name>
    <dbReference type="NCBI Taxonomy" id="1080233"/>
    <lineage>
        <taxon>Eukaryota</taxon>
        <taxon>Fungi</taxon>
        <taxon>Dikarya</taxon>
        <taxon>Ascomycota</taxon>
        <taxon>Pezizomycotina</taxon>
        <taxon>Dothideomycetes</taxon>
        <taxon>Dothideomycetidae</taxon>
        <taxon>Mycosphaerellales</taxon>
        <taxon>Mycosphaerellaceae</taxon>
        <taxon>Zasmidium</taxon>
    </lineage>
</organism>
<reference evidence="4" key="1">
    <citation type="journal article" date="2020" name="Stud. Mycol.">
        <title>101 Dothideomycetes genomes: a test case for predicting lifestyles and emergence of pathogens.</title>
        <authorList>
            <person name="Haridas S."/>
            <person name="Albert R."/>
            <person name="Binder M."/>
            <person name="Bloem J."/>
            <person name="Labutti K."/>
            <person name="Salamov A."/>
            <person name="Andreopoulos B."/>
            <person name="Baker S."/>
            <person name="Barry K."/>
            <person name="Bills G."/>
            <person name="Bluhm B."/>
            <person name="Cannon C."/>
            <person name="Castanera R."/>
            <person name="Culley D."/>
            <person name="Daum C."/>
            <person name="Ezra D."/>
            <person name="Gonzalez J."/>
            <person name="Henrissat B."/>
            <person name="Kuo A."/>
            <person name="Liang C."/>
            <person name="Lipzen A."/>
            <person name="Lutzoni F."/>
            <person name="Magnuson J."/>
            <person name="Mondo S."/>
            <person name="Nolan M."/>
            <person name="Ohm R."/>
            <person name="Pangilinan J."/>
            <person name="Park H.-J."/>
            <person name="Ramirez L."/>
            <person name="Alfaro M."/>
            <person name="Sun H."/>
            <person name="Tritt A."/>
            <person name="Yoshinaga Y."/>
            <person name="Zwiers L.-H."/>
            <person name="Turgeon B."/>
            <person name="Goodwin S."/>
            <person name="Spatafora J."/>
            <person name="Crous P."/>
            <person name="Grigoriev I."/>
        </authorList>
    </citation>
    <scope>NUCLEOTIDE SEQUENCE</scope>
    <source>
        <strain evidence="4">ATCC 36951</strain>
    </source>
</reference>
<keyword evidence="5" id="KW-1185">Reference proteome</keyword>
<name>A0A6A6CBJ8_ZASCE</name>
<dbReference type="Gene3D" id="3.40.50.1820">
    <property type="entry name" value="alpha/beta hydrolase"/>
    <property type="match status" value="1"/>
</dbReference>
<dbReference type="GO" id="GO:0016787">
    <property type="term" value="F:hydrolase activity"/>
    <property type="evidence" value="ECO:0007669"/>
    <property type="project" value="UniProtKB-KW"/>
</dbReference>
<dbReference type="PRINTS" id="PR00412">
    <property type="entry name" value="EPOXHYDRLASE"/>
</dbReference>
<dbReference type="OrthoDB" id="408373at2759"/>
<dbReference type="PANTHER" id="PTHR43329">
    <property type="entry name" value="EPOXIDE HYDROLASE"/>
    <property type="match status" value="1"/>
</dbReference>
<dbReference type="SUPFAM" id="SSF53474">
    <property type="entry name" value="alpha/beta-Hydrolases"/>
    <property type="match status" value="1"/>
</dbReference>
<sequence length="349" mass="38974">MPEVEEHEVVFTADGVERRTFYYARGPTEGPLLVFLHGFPAIAASWKSQLATFASLGFRVVAPDLPGYGRSTARKVAEDYSLESVHQALNVVFDHIGAEKAVWIGHDWGAVVAWSYAQHFPERCVGVAGLAIPSHVMERGFDAALETVNRDIYPEDKYPFGQWAYQHYFKTHFEKVVKWFESDVETCLPVMYMKGSPEGLGKVSPAASVGGEGELFGGEKPDPAWRQVPKSMLCADEEYLREAIAASKKSSFWGPVARYLNHERNEKYFESAKNGGKLHMPALFIAGSWDSGCDVVHSSVAEPGRRNCTNLTETSVKAGHWVVQERPEEVNAAIIHWLVKSCEQHWPSR</sequence>
<accession>A0A6A6CBJ8</accession>
<dbReference type="AlphaFoldDB" id="A0A6A6CBJ8"/>
<dbReference type="RefSeq" id="XP_033665314.1">
    <property type="nucleotide sequence ID" value="XM_033807629.1"/>
</dbReference>
<dbReference type="InterPro" id="IPR000073">
    <property type="entry name" value="AB_hydrolase_1"/>
</dbReference>
<dbReference type="InterPro" id="IPR029058">
    <property type="entry name" value="AB_hydrolase_fold"/>
</dbReference>
<protein>
    <recommendedName>
        <fullName evidence="3">AB hydrolase-1 domain-containing protein</fullName>
    </recommendedName>
</protein>
<keyword evidence="1" id="KW-0378">Hydrolase</keyword>
<dbReference type="Proteomes" id="UP000799537">
    <property type="component" value="Unassembled WGS sequence"/>
</dbReference>
<feature type="domain" description="AB hydrolase-1" evidence="3">
    <location>
        <begin position="31"/>
        <end position="145"/>
    </location>
</feature>
<dbReference type="GeneID" id="54560901"/>
<evidence type="ECO:0000313" key="4">
    <source>
        <dbReference type="EMBL" id="KAF2164425.1"/>
    </source>
</evidence>
<evidence type="ECO:0000256" key="1">
    <source>
        <dbReference type="ARBA" id="ARBA00022801"/>
    </source>
</evidence>
<dbReference type="EMBL" id="ML993604">
    <property type="protein sequence ID" value="KAF2164425.1"/>
    <property type="molecule type" value="Genomic_DNA"/>
</dbReference>
<proteinExistence type="inferred from homology"/>
<dbReference type="Pfam" id="PF00561">
    <property type="entry name" value="Abhydrolase_1"/>
    <property type="match status" value="1"/>
</dbReference>
<comment type="similarity">
    <text evidence="2">Belongs to the AB hydrolase superfamily. Epoxide hydrolase family.</text>
</comment>
<evidence type="ECO:0000256" key="2">
    <source>
        <dbReference type="ARBA" id="ARBA00038334"/>
    </source>
</evidence>
<evidence type="ECO:0000313" key="5">
    <source>
        <dbReference type="Proteomes" id="UP000799537"/>
    </source>
</evidence>